<evidence type="ECO:0008006" key="3">
    <source>
        <dbReference type="Google" id="ProtNLM"/>
    </source>
</evidence>
<organism evidence="1 2">
    <name type="scientific">Candidatus Falkowbacteria bacterium GW2011_GWA2_41_14</name>
    <dbReference type="NCBI Taxonomy" id="1618635"/>
    <lineage>
        <taxon>Bacteria</taxon>
        <taxon>Candidatus Falkowiibacteriota</taxon>
    </lineage>
</organism>
<reference evidence="1 2" key="1">
    <citation type="journal article" date="2015" name="Nature">
        <title>rRNA introns, odd ribosomes, and small enigmatic genomes across a large radiation of phyla.</title>
        <authorList>
            <person name="Brown C.T."/>
            <person name="Hug L.A."/>
            <person name="Thomas B.C."/>
            <person name="Sharon I."/>
            <person name="Castelle C.J."/>
            <person name="Singh A."/>
            <person name="Wilkins M.J."/>
            <person name="Williams K.H."/>
            <person name="Banfield J.F."/>
        </authorList>
    </citation>
    <scope>NUCLEOTIDE SEQUENCE [LARGE SCALE GENOMIC DNA]</scope>
</reference>
<evidence type="ECO:0000313" key="2">
    <source>
        <dbReference type="Proteomes" id="UP000034190"/>
    </source>
</evidence>
<proteinExistence type="predicted"/>
<dbReference type="Proteomes" id="UP000034190">
    <property type="component" value="Unassembled WGS sequence"/>
</dbReference>
<gene>
    <name evidence="1" type="ORF">UU43_C0005G0003</name>
</gene>
<evidence type="ECO:0000313" key="1">
    <source>
        <dbReference type="EMBL" id="KKR91472.1"/>
    </source>
</evidence>
<protein>
    <recommendedName>
        <fullName evidence="3">DUF2283 domain-containing protein</fullName>
    </recommendedName>
</protein>
<dbReference type="EMBL" id="LCAP01000005">
    <property type="protein sequence ID" value="KKR91472.1"/>
    <property type="molecule type" value="Genomic_DNA"/>
</dbReference>
<sequence>MTNKDMQYDIETNILSWEIAKDPIDHCLELGNFIIHLSKGKKPVLIEILNASKFVEQKNKIKLESIKKQIMETN</sequence>
<dbReference type="AlphaFoldDB" id="A0A0G0XU89"/>
<name>A0A0G0XU89_9BACT</name>
<comment type="caution">
    <text evidence="1">The sequence shown here is derived from an EMBL/GenBank/DDBJ whole genome shotgun (WGS) entry which is preliminary data.</text>
</comment>
<accession>A0A0G0XU89</accession>